<dbReference type="EMBL" id="RAQO01000002">
    <property type="protein sequence ID" value="RKF21370.1"/>
    <property type="molecule type" value="Genomic_DNA"/>
</dbReference>
<evidence type="ECO:0000256" key="1">
    <source>
        <dbReference type="SAM" id="Phobius"/>
    </source>
</evidence>
<dbReference type="InterPro" id="IPR045584">
    <property type="entry name" value="Pilin-like"/>
</dbReference>
<feature type="transmembrane region" description="Helical" evidence="1">
    <location>
        <begin position="6"/>
        <end position="27"/>
    </location>
</feature>
<sequence>MRLTEPLGFSLLELIIVIIIIAVLVVAGAPRLLTGSNYASYTQQQDIIAELRRVQQLAMNNRDRCYRTTFTGTSYRSQHLDTSCSTIIVNDPIIDIDSSVQVTLLPSNAQSFDVYFDFFGRSSFNSSQDGVCQPSCIQISGVDQLAVSVSSEGYIYAP</sequence>
<dbReference type="RefSeq" id="WP_120353174.1">
    <property type="nucleotide sequence ID" value="NZ_RAQO01000002.1"/>
</dbReference>
<accession>A0A420EL58</accession>
<proteinExistence type="predicted"/>
<dbReference type="NCBIfam" id="TIGR02532">
    <property type="entry name" value="IV_pilin_GFxxxE"/>
    <property type="match status" value="1"/>
</dbReference>
<protein>
    <submittedName>
        <fullName evidence="2">Prepilin-type N-terminal cleavage/methylation domain-containing protein</fullName>
    </submittedName>
</protein>
<keyword evidence="1" id="KW-0472">Membrane</keyword>
<dbReference type="AlphaFoldDB" id="A0A420EL58"/>
<keyword evidence="1" id="KW-1133">Transmembrane helix</keyword>
<dbReference type="Proteomes" id="UP000286482">
    <property type="component" value="Unassembled WGS sequence"/>
</dbReference>
<dbReference type="InterPro" id="IPR012902">
    <property type="entry name" value="N_methyl_site"/>
</dbReference>
<evidence type="ECO:0000313" key="2">
    <source>
        <dbReference type="EMBL" id="RKF21370.1"/>
    </source>
</evidence>
<dbReference type="Gene3D" id="3.30.700.10">
    <property type="entry name" value="Glycoprotein, Type 4 Pilin"/>
    <property type="match status" value="1"/>
</dbReference>
<organism evidence="2 3">
    <name type="scientific">Alginatibacterium sediminis</name>
    <dbReference type="NCBI Taxonomy" id="2164068"/>
    <lineage>
        <taxon>Bacteria</taxon>
        <taxon>Pseudomonadati</taxon>
        <taxon>Pseudomonadota</taxon>
        <taxon>Gammaproteobacteria</taxon>
        <taxon>Alteromonadales</taxon>
        <taxon>Alteromonadaceae</taxon>
        <taxon>Alginatibacterium</taxon>
    </lineage>
</organism>
<keyword evidence="1" id="KW-0812">Transmembrane</keyword>
<evidence type="ECO:0000313" key="3">
    <source>
        <dbReference type="Proteomes" id="UP000286482"/>
    </source>
</evidence>
<keyword evidence="3" id="KW-1185">Reference proteome</keyword>
<dbReference type="SUPFAM" id="SSF54523">
    <property type="entry name" value="Pili subunits"/>
    <property type="match status" value="1"/>
</dbReference>
<reference evidence="2 3" key="1">
    <citation type="submission" date="2018-09" db="EMBL/GenBank/DDBJ databases">
        <authorList>
            <person name="Wang Z."/>
        </authorList>
    </citation>
    <scope>NUCLEOTIDE SEQUENCE [LARGE SCALE GENOMIC DNA]</scope>
    <source>
        <strain evidence="2 3">ALS 81</strain>
    </source>
</reference>
<gene>
    <name evidence="2" type="ORF">DBZ36_01580</name>
</gene>
<dbReference type="OrthoDB" id="6385510at2"/>
<name>A0A420EL58_9ALTE</name>
<comment type="caution">
    <text evidence="2">The sequence shown here is derived from an EMBL/GenBank/DDBJ whole genome shotgun (WGS) entry which is preliminary data.</text>
</comment>